<accession>A0A9P5TD53</accession>
<comment type="caution">
    <text evidence="2">The sequence shown here is derived from an EMBL/GenBank/DDBJ whole genome shotgun (WGS) entry which is preliminary data.</text>
</comment>
<evidence type="ECO:0000313" key="2">
    <source>
        <dbReference type="EMBL" id="KAF8486105.1"/>
    </source>
</evidence>
<keyword evidence="1" id="KW-0732">Signal</keyword>
<evidence type="ECO:0000256" key="1">
    <source>
        <dbReference type="SAM" id="SignalP"/>
    </source>
</evidence>
<reference evidence="2" key="1">
    <citation type="submission" date="2019-10" db="EMBL/GenBank/DDBJ databases">
        <authorList>
            <consortium name="DOE Joint Genome Institute"/>
            <person name="Kuo A."/>
            <person name="Miyauchi S."/>
            <person name="Kiss E."/>
            <person name="Drula E."/>
            <person name="Kohler A."/>
            <person name="Sanchez-Garcia M."/>
            <person name="Andreopoulos B."/>
            <person name="Barry K.W."/>
            <person name="Bonito G."/>
            <person name="Buee M."/>
            <person name="Carver A."/>
            <person name="Chen C."/>
            <person name="Cichocki N."/>
            <person name="Clum A."/>
            <person name="Culley D."/>
            <person name="Crous P.W."/>
            <person name="Fauchery L."/>
            <person name="Girlanda M."/>
            <person name="Hayes R."/>
            <person name="Keri Z."/>
            <person name="LaButti K."/>
            <person name="Lipzen A."/>
            <person name="Lombard V."/>
            <person name="Magnuson J."/>
            <person name="Maillard F."/>
            <person name="Morin E."/>
            <person name="Murat C."/>
            <person name="Nolan M."/>
            <person name="Ohm R."/>
            <person name="Pangilinan J."/>
            <person name="Pereira M."/>
            <person name="Perotto S."/>
            <person name="Peter M."/>
            <person name="Riley R."/>
            <person name="Sitrit Y."/>
            <person name="Stielow B."/>
            <person name="Szollosi G."/>
            <person name="Zifcakova L."/>
            <person name="Stursova M."/>
            <person name="Spatafora J.W."/>
            <person name="Tedersoo L."/>
            <person name="Vaario L.-M."/>
            <person name="Yamada A."/>
            <person name="Yan M."/>
            <person name="Wang P."/>
            <person name="Xu J."/>
            <person name="Bruns T."/>
            <person name="Baldrian P."/>
            <person name="Vilgalys R."/>
            <person name="Henrissat B."/>
            <person name="Grigoriev I.V."/>
            <person name="Hibbett D."/>
            <person name="Nagy L.G."/>
            <person name="Martin F.M."/>
        </authorList>
    </citation>
    <scope>NUCLEOTIDE SEQUENCE</scope>
    <source>
        <strain evidence="2">Prilba</strain>
    </source>
</reference>
<dbReference type="EMBL" id="WHVB01000002">
    <property type="protein sequence ID" value="KAF8486105.1"/>
    <property type="molecule type" value="Genomic_DNA"/>
</dbReference>
<sequence length="157" mass="17139">MPALLACFPFLCLYLGPTLPGHPEWVKSRVMESRKRWPAFGSCVRTHHRLHDDAVIGPGYQSGNPANLPEPNGLGVPVGSCCHRSFMDDVGSSLVKRISAAWPTHPAELTDRENVNVRSTIQEVWTGPDDKGWLGTAKPELGAEALRTGSAIITTWI</sequence>
<dbReference type="AlphaFoldDB" id="A0A9P5TD53"/>
<organism evidence="2 3">
    <name type="scientific">Russula ochroleuca</name>
    <dbReference type="NCBI Taxonomy" id="152965"/>
    <lineage>
        <taxon>Eukaryota</taxon>
        <taxon>Fungi</taxon>
        <taxon>Dikarya</taxon>
        <taxon>Basidiomycota</taxon>
        <taxon>Agaricomycotina</taxon>
        <taxon>Agaricomycetes</taxon>
        <taxon>Russulales</taxon>
        <taxon>Russulaceae</taxon>
        <taxon>Russula</taxon>
    </lineage>
</organism>
<feature type="chain" id="PRO_5040199922" evidence="1">
    <location>
        <begin position="21"/>
        <end position="157"/>
    </location>
</feature>
<reference evidence="2" key="2">
    <citation type="journal article" date="2020" name="Nat. Commun.">
        <title>Large-scale genome sequencing of mycorrhizal fungi provides insights into the early evolution of symbiotic traits.</title>
        <authorList>
            <person name="Miyauchi S."/>
            <person name="Kiss E."/>
            <person name="Kuo A."/>
            <person name="Drula E."/>
            <person name="Kohler A."/>
            <person name="Sanchez-Garcia M."/>
            <person name="Morin E."/>
            <person name="Andreopoulos B."/>
            <person name="Barry K.W."/>
            <person name="Bonito G."/>
            <person name="Buee M."/>
            <person name="Carver A."/>
            <person name="Chen C."/>
            <person name="Cichocki N."/>
            <person name="Clum A."/>
            <person name="Culley D."/>
            <person name="Crous P.W."/>
            <person name="Fauchery L."/>
            <person name="Girlanda M."/>
            <person name="Hayes R.D."/>
            <person name="Keri Z."/>
            <person name="LaButti K."/>
            <person name="Lipzen A."/>
            <person name="Lombard V."/>
            <person name="Magnuson J."/>
            <person name="Maillard F."/>
            <person name="Murat C."/>
            <person name="Nolan M."/>
            <person name="Ohm R.A."/>
            <person name="Pangilinan J."/>
            <person name="Pereira M.F."/>
            <person name="Perotto S."/>
            <person name="Peter M."/>
            <person name="Pfister S."/>
            <person name="Riley R."/>
            <person name="Sitrit Y."/>
            <person name="Stielow J.B."/>
            <person name="Szollosi G."/>
            <person name="Zifcakova L."/>
            <person name="Stursova M."/>
            <person name="Spatafora J.W."/>
            <person name="Tedersoo L."/>
            <person name="Vaario L.M."/>
            <person name="Yamada A."/>
            <person name="Yan M."/>
            <person name="Wang P."/>
            <person name="Xu J."/>
            <person name="Bruns T."/>
            <person name="Baldrian P."/>
            <person name="Vilgalys R."/>
            <person name="Dunand C."/>
            <person name="Henrissat B."/>
            <person name="Grigoriev I.V."/>
            <person name="Hibbett D."/>
            <person name="Nagy L.G."/>
            <person name="Martin F.M."/>
        </authorList>
    </citation>
    <scope>NUCLEOTIDE SEQUENCE</scope>
    <source>
        <strain evidence="2">Prilba</strain>
    </source>
</reference>
<proteinExistence type="predicted"/>
<dbReference type="Proteomes" id="UP000759537">
    <property type="component" value="Unassembled WGS sequence"/>
</dbReference>
<gene>
    <name evidence="2" type="ORF">DFH94DRAFT_678849</name>
</gene>
<feature type="signal peptide" evidence="1">
    <location>
        <begin position="1"/>
        <end position="20"/>
    </location>
</feature>
<evidence type="ECO:0000313" key="3">
    <source>
        <dbReference type="Proteomes" id="UP000759537"/>
    </source>
</evidence>
<keyword evidence="3" id="KW-1185">Reference proteome</keyword>
<name>A0A9P5TD53_9AGAM</name>
<protein>
    <submittedName>
        <fullName evidence="2">Uncharacterized protein</fullName>
    </submittedName>
</protein>